<dbReference type="EMBL" id="LBZB01000010">
    <property type="protein sequence ID" value="KKR63173.1"/>
    <property type="molecule type" value="Genomic_DNA"/>
</dbReference>
<reference evidence="1 2" key="1">
    <citation type="journal article" date="2015" name="Nature">
        <title>rRNA introns, odd ribosomes, and small enigmatic genomes across a large radiation of phyla.</title>
        <authorList>
            <person name="Brown C.T."/>
            <person name="Hug L.A."/>
            <person name="Thomas B.C."/>
            <person name="Sharon I."/>
            <person name="Castelle C.J."/>
            <person name="Singh A."/>
            <person name="Wilkins M.J."/>
            <person name="Williams K.H."/>
            <person name="Banfield J.F."/>
        </authorList>
    </citation>
    <scope>NUCLEOTIDE SEQUENCE [LARGE SCALE GENOMIC DNA]</scope>
</reference>
<dbReference type="Gene3D" id="3.40.50.300">
    <property type="entry name" value="P-loop containing nucleotide triphosphate hydrolases"/>
    <property type="match status" value="1"/>
</dbReference>
<dbReference type="GO" id="GO:0005524">
    <property type="term" value="F:ATP binding"/>
    <property type="evidence" value="ECO:0007669"/>
    <property type="project" value="InterPro"/>
</dbReference>
<evidence type="ECO:0000313" key="2">
    <source>
        <dbReference type="Proteomes" id="UP000034613"/>
    </source>
</evidence>
<dbReference type="Proteomes" id="UP000034613">
    <property type="component" value="Unassembled WGS sequence"/>
</dbReference>
<dbReference type="PANTHER" id="PTHR46425:SF1">
    <property type="entry name" value="TRANSCRIPTION TERMINATION FACTOR RHO"/>
    <property type="match status" value="1"/>
</dbReference>
<accession>A0A0G0SE38</accession>
<organism evidence="1 2">
    <name type="scientific">Candidatus Woesebacteria bacterium GW2011_GWA1_40_45</name>
    <dbReference type="NCBI Taxonomy" id="1618554"/>
    <lineage>
        <taxon>Bacteria</taxon>
        <taxon>Candidatus Woeseibacteriota</taxon>
    </lineage>
</organism>
<evidence type="ECO:0000313" key="1">
    <source>
        <dbReference type="EMBL" id="KKR63173.1"/>
    </source>
</evidence>
<sequence>MDRKLADRRIFPSIDITKSGTRQEELLYGKDTLGQVHTFRRMMDLVPEGERTETLLEKLAKTESNKEFLESLKTV</sequence>
<dbReference type="GO" id="GO:0008186">
    <property type="term" value="F:ATP-dependent activity, acting on RNA"/>
    <property type="evidence" value="ECO:0007669"/>
    <property type="project" value="InterPro"/>
</dbReference>
<dbReference type="GO" id="GO:0006353">
    <property type="term" value="P:DNA-templated transcription termination"/>
    <property type="evidence" value="ECO:0007669"/>
    <property type="project" value="InterPro"/>
</dbReference>
<dbReference type="GO" id="GO:0003723">
    <property type="term" value="F:RNA binding"/>
    <property type="evidence" value="ECO:0007669"/>
    <property type="project" value="InterPro"/>
</dbReference>
<dbReference type="AlphaFoldDB" id="A0A0G0SE38"/>
<protein>
    <submittedName>
        <fullName evidence="1">Transcription termination factor Rho</fullName>
    </submittedName>
</protein>
<dbReference type="InterPro" id="IPR004665">
    <property type="entry name" value="Term_rho"/>
</dbReference>
<name>A0A0G0SE38_9BACT</name>
<dbReference type="PATRIC" id="fig|1618554.3.peg.201"/>
<comment type="caution">
    <text evidence="1">The sequence shown here is derived from an EMBL/GenBank/DDBJ whole genome shotgun (WGS) entry which is preliminary data.</text>
</comment>
<proteinExistence type="predicted"/>
<gene>
    <name evidence="1" type="ORF">UU03_C0010G0002</name>
</gene>
<dbReference type="PANTHER" id="PTHR46425">
    <property type="entry name" value="TRANSCRIPTION TERMINATION FACTOR RHO"/>
    <property type="match status" value="1"/>
</dbReference>
<dbReference type="InterPro" id="IPR027417">
    <property type="entry name" value="P-loop_NTPase"/>
</dbReference>